<keyword evidence="1 5" id="KW-0699">rRNA-binding</keyword>
<proteinExistence type="inferred from homology"/>
<feature type="domain" description="Large ribosomal subunit protein uL6 alpha-beta" evidence="6">
    <location>
        <begin position="17"/>
        <end position="85"/>
    </location>
</feature>
<keyword evidence="8" id="KW-1185">Reference proteome</keyword>
<comment type="function">
    <text evidence="5">This protein binds to the 23S rRNA, and is important in its secondary structure. It is located near the subunit interface in the base of the L7/L12 stalk, and near the tRNA binding site of the peptidyltransferase center.</text>
</comment>
<gene>
    <name evidence="5" type="primary">rpl6</name>
    <name evidence="7" type="ORF">AMET1_0481</name>
</gene>
<comment type="similarity">
    <text evidence="5">Belongs to the universal ribosomal protein uL6 family.</text>
</comment>
<keyword evidence="2 5" id="KW-0694">RNA-binding</keyword>
<organism evidence="7 8">
    <name type="scientific">Methanonatronarchaeum thermophilum</name>
    <dbReference type="NCBI Taxonomy" id="1927129"/>
    <lineage>
        <taxon>Archaea</taxon>
        <taxon>Methanobacteriati</taxon>
        <taxon>Methanobacteriota</taxon>
        <taxon>Methanonatronarchaeia</taxon>
        <taxon>Methanonatronarchaeales</taxon>
        <taxon>Methanonatronarchaeaceae</taxon>
        <taxon>Methanonatronarchaeum</taxon>
    </lineage>
</organism>
<accession>A0A1Y3GC60</accession>
<evidence type="ECO:0000256" key="3">
    <source>
        <dbReference type="ARBA" id="ARBA00022980"/>
    </source>
</evidence>
<dbReference type="FunFam" id="3.90.930.12:FF:000008">
    <property type="entry name" value="50S ribosomal protein L6"/>
    <property type="match status" value="1"/>
</dbReference>
<dbReference type="GO" id="GO:0019843">
    <property type="term" value="F:rRNA binding"/>
    <property type="evidence" value="ECO:0007669"/>
    <property type="project" value="UniProtKB-UniRule"/>
</dbReference>
<keyword evidence="4 5" id="KW-0687">Ribonucleoprotein</keyword>
<evidence type="ECO:0000256" key="5">
    <source>
        <dbReference type="HAMAP-Rule" id="MF_01365"/>
    </source>
</evidence>
<comment type="caution">
    <text evidence="7">The sequence shown here is derived from an EMBL/GenBank/DDBJ whole genome shotgun (WGS) entry which is preliminary data.</text>
</comment>
<evidence type="ECO:0000256" key="1">
    <source>
        <dbReference type="ARBA" id="ARBA00022730"/>
    </source>
</evidence>
<dbReference type="HAMAP" id="MF_01365_A">
    <property type="entry name" value="Ribosomal_uL6_A"/>
    <property type="match status" value="1"/>
</dbReference>
<dbReference type="GO" id="GO:0003735">
    <property type="term" value="F:structural constituent of ribosome"/>
    <property type="evidence" value="ECO:0007669"/>
    <property type="project" value="UniProtKB-UniRule"/>
</dbReference>
<dbReference type="InterPro" id="IPR000702">
    <property type="entry name" value="Ribosomal_uL6-like"/>
</dbReference>
<evidence type="ECO:0000313" key="7">
    <source>
        <dbReference type="EMBL" id="OUJ18830.1"/>
    </source>
</evidence>
<dbReference type="NCBIfam" id="TIGR03653">
    <property type="entry name" value="uL6_arch"/>
    <property type="match status" value="1"/>
</dbReference>
<dbReference type="PIRSF" id="PIRSF002162">
    <property type="entry name" value="Ribosomal_L6"/>
    <property type="match status" value="1"/>
</dbReference>
<sequence length="183" mass="20728">MHTSTKVIKMSVNQIEIPENVEVTIEGNKITVKGENGEIQRTLQSSAIDIQKKDNKLTLQSTTDRKKHRAELGTFTSHIQNMIKGSQENFEYVLKVVYSHFPIKMEVKQNKLYIKNFLGEKNPRVVELIGEKTEVEISDDEVIVRGPNKEAVAQTAAKIQEGTKIKGKDPRVFQDGMYVISRG</sequence>
<evidence type="ECO:0000259" key="6">
    <source>
        <dbReference type="Pfam" id="PF00347"/>
    </source>
</evidence>
<dbReference type="EMBL" id="MRZU01000003">
    <property type="protein sequence ID" value="OUJ18830.1"/>
    <property type="molecule type" value="Genomic_DNA"/>
</dbReference>
<comment type="subunit">
    <text evidence="5">Part of the 50S ribosomal subunit.</text>
</comment>
<name>A0A1Y3GC60_9EURY</name>
<dbReference type="AlphaFoldDB" id="A0A1Y3GC60"/>
<keyword evidence="3 5" id="KW-0689">Ribosomal protein</keyword>
<dbReference type="InterPro" id="IPR019907">
    <property type="entry name" value="Ribosomal_uL6_arc"/>
</dbReference>
<dbReference type="NCBIfam" id="NF004037">
    <property type="entry name" value="PRK05518.1"/>
    <property type="match status" value="1"/>
</dbReference>
<dbReference type="Pfam" id="PF00347">
    <property type="entry name" value="Ribosomal_L6"/>
    <property type="match status" value="2"/>
</dbReference>
<dbReference type="GO" id="GO:0002181">
    <property type="term" value="P:cytoplasmic translation"/>
    <property type="evidence" value="ECO:0007669"/>
    <property type="project" value="TreeGrafter"/>
</dbReference>
<dbReference type="PANTHER" id="PTHR11655:SF16">
    <property type="entry name" value="60S RIBOSOMAL PROTEIN L9"/>
    <property type="match status" value="1"/>
</dbReference>
<evidence type="ECO:0000256" key="4">
    <source>
        <dbReference type="ARBA" id="ARBA00023274"/>
    </source>
</evidence>
<dbReference type="GO" id="GO:0022625">
    <property type="term" value="C:cytosolic large ribosomal subunit"/>
    <property type="evidence" value="ECO:0007669"/>
    <property type="project" value="UniProtKB-UniRule"/>
</dbReference>
<dbReference type="PANTHER" id="PTHR11655">
    <property type="entry name" value="60S/50S RIBOSOMAL PROTEIN L6/L9"/>
    <property type="match status" value="1"/>
</dbReference>
<feature type="domain" description="Large ribosomal subunit protein uL6 alpha-beta" evidence="6">
    <location>
        <begin position="101"/>
        <end position="176"/>
    </location>
</feature>
<evidence type="ECO:0000313" key="8">
    <source>
        <dbReference type="Proteomes" id="UP000195137"/>
    </source>
</evidence>
<protein>
    <recommendedName>
        <fullName evidence="5">Large ribosomal subunit protein uL6</fullName>
    </recommendedName>
</protein>
<reference evidence="7 8" key="1">
    <citation type="submission" date="2016-12" db="EMBL/GenBank/DDBJ databases">
        <title>Discovery of methanogenic haloarchaea.</title>
        <authorList>
            <person name="Sorokin D.Y."/>
            <person name="Makarova K.S."/>
            <person name="Abbas B."/>
            <person name="Ferrer M."/>
            <person name="Golyshin P.N."/>
        </authorList>
    </citation>
    <scope>NUCLEOTIDE SEQUENCE [LARGE SCALE GENOMIC DNA]</scope>
    <source>
        <strain evidence="7">AMET1</strain>
    </source>
</reference>
<evidence type="ECO:0000256" key="2">
    <source>
        <dbReference type="ARBA" id="ARBA00022884"/>
    </source>
</evidence>
<dbReference type="SUPFAM" id="SSF56053">
    <property type="entry name" value="Ribosomal protein L6"/>
    <property type="match status" value="2"/>
</dbReference>
<dbReference type="InterPro" id="IPR020040">
    <property type="entry name" value="Ribosomal_uL6_a/b-dom"/>
</dbReference>
<dbReference type="InterPro" id="IPR036789">
    <property type="entry name" value="Ribosomal_uL6-like_a/b-dom_sf"/>
</dbReference>
<dbReference type="Proteomes" id="UP000195137">
    <property type="component" value="Unassembled WGS sequence"/>
</dbReference>
<dbReference type="Gene3D" id="3.90.930.12">
    <property type="entry name" value="Ribosomal protein L6, alpha-beta domain"/>
    <property type="match status" value="2"/>
</dbReference>